<evidence type="ECO:0000313" key="2">
    <source>
        <dbReference type="Proteomes" id="UP000236454"/>
    </source>
</evidence>
<proteinExistence type="predicted"/>
<dbReference type="Proteomes" id="UP000236454">
    <property type="component" value="Unassembled WGS sequence"/>
</dbReference>
<reference evidence="1 2" key="1">
    <citation type="submission" date="2016-10" db="EMBL/GenBank/DDBJ databases">
        <authorList>
            <person name="de Groot N.N."/>
        </authorList>
    </citation>
    <scope>NUCLEOTIDE SEQUENCE [LARGE SCALE GENOMIC DNA]</scope>
    <source>
        <strain evidence="1 2">CGMCC 1.7005</strain>
    </source>
</reference>
<dbReference type="GO" id="GO:0016881">
    <property type="term" value="F:acid-amino acid ligase activity"/>
    <property type="evidence" value="ECO:0007669"/>
    <property type="project" value="InterPro"/>
</dbReference>
<dbReference type="AlphaFoldDB" id="A0A1I6ZZ72"/>
<dbReference type="RefSeq" id="WP_090248392.1">
    <property type="nucleotide sequence ID" value="NZ_FPAS01000002.1"/>
</dbReference>
<name>A0A1I6ZZ72_9FLAO</name>
<dbReference type="EMBL" id="FPAS01000002">
    <property type="protein sequence ID" value="SFT67951.1"/>
    <property type="molecule type" value="Genomic_DNA"/>
</dbReference>
<evidence type="ECO:0000313" key="1">
    <source>
        <dbReference type="EMBL" id="SFT67951.1"/>
    </source>
</evidence>
<dbReference type="SUPFAM" id="SSF53244">
    <property type="entry name" value="MurD-like peptide ligases, peptide-binding domain"/>
    <property type="match status" value="1"/>
</dbReference>
<dbReference type="InterPro" id="IPR036615">
    <property type="entry name" value="Mur_ligase_C_dom_sf"/>
</dbReference>
<gene>
    <name evidence="1" type="ORF">SAMN05216474_1748</name>
</gene>
<accession>A0A1I6ZZ72</accession>
<organism evidence="1 2">
    <name type="scientific">Lishizhenia tianjinensis</name>
    <dbReference type="NCBI Taxonomy" id="477690"/>
    <lineage>
        <taxon>Bacteria</taxon>
        <taxon>Pseudomonadati</taxon>
        <taxon>Bacteroidota</taxon>
        <taxon>Flavobacteriia</taxon>
        <taxon>Flavobacteriales</taxon>
        <taxon>Crocinitomicaceae</taxon>
        <taxon>Lishizhenia</taxon>
    </lineage>
</organism>
<dbReference type="STRING" id="477690.SAMN05216474_1748"/>
<keyword evidence="2" id="KW-1185">Reference proteome</keyword>
<protein>
    <submittedName>
        <fullName evidence="1">Uncharacterized protein</fullName>
    </submittedName>
</protein>
<dbReference type="Gene3D" id="3.90.190.20">
    <property type="entry name" value="Mur ligase, C-terminal domain"/>
    <property type="match status" value="1"/>
</dbReference>
<sequence>MQKLDKKTLQDSLLSARQNALKEANKHLTQHEDFRGMKIYSWSGANLNECFEALKQLDNPVIWIMSSDLEHDFNEERPWLSQEVEAIISFGQANKKFRYDLEAQVTFFTRKNDILEACEMLTKVAHEGNTVFFAPGLGKQAKEMETTFLNYLKDNQ</sequence>